<dbReference type="NCBIfam" id="NF006670">
    <property type="entry name" value="PRK09218.1"/>
    <property type="match status" value="1"/>
</dbReference>
<dbReference type="AlphaFoldDB" id="E3CFY2"/>
<dbReference type="Pfam" id="PF01327">
    <property type="entry name" value="Pep_deformylase"/>
    <property type="match status" value="1"/>
</dbReference>
<dbReference type="Gene3D" id="3.90.45.10">
    <property type="entry name" value="Peptide deformylase"/>
    <property type="match status" value="1"/>
</dbReference>
<comment type="similarity">
    <text evidence="1">Belongs to the polypeptide deformylase family.</text>
</comment>
<evidence type="ECO:0000313" key="2">
    <source>
        <dbReference type="EMBL" id="EFQ54494.1"/>
    </source>
</evidence>
<accession>E3CFY2</accession>
<protein>
    <submittedName>
        <fullName evidence="2">Peptide deformylase</fullName>
        <ecNumber evidence="2">3.5.1.88</ecNumber>
    </submittedName>
</protein>
<evidence type="ECO:0000313" key="3">
    <source>
        <dbReference type="Proteomes" id="UP000003812"/>
    </source>
</evidence>
<dbReference type="PANTHER" id="PTHR10458:SF22">
    <property type="entry name" value="PEPTIDE DEFORMYLASE"/>
    <property type="match status" value="1"/>
</dbReference>
<evidence type="ECO:0000256" key="1">
    <source>
        <dbReference type="ARBA" id="ARBA00010759"/>
    </source>
</evidence>
<comment type="caution">
    <text evidence="2">The sequence shown here is derived from an EMBL/GenBank/DDBJ whole genome shotgun (WGS) entry which is preliminary data.</text>
</comment>
<dbReference type="InterPro" id="IPR023635">
    <property type="entry name" value="Peptide_deformylase"/>
</dbReference>
<name>E3CFY2_STRPA</name>
<dbReference type="PRINTS" id="PR01576">
    <property type="entry name" value="PDEFORMYLASE"/>
</dbReference>
<dbReference type="Proteomes" id="UP000003812">
    <property type="component" value="Unassembled WGS sequence"/>
</dbReference>
<dbReference type="GO" id="GO:0042586">
    <property type="term" value="F:peptide deformylase activity"/>
    <property type="evidence" value="ECO:0007669"/>
    <property type="project" value="UniProtKB-EC"/>
</dbReference>
<organism evidence="2 3">
    <name type="scientific">Streptococcus parasanguinis F0405</name>
    <dbReference type="NCBI Taxonomy" id="905067"/>
    <lineage>
        <taxon>Bacteria</taxon>
        <taxon>Bacillati</taxon>
        <taxon>Bacillota</taxon>
        <taxon>Bacilli</taxon>
        <taxon>Lactobacillales</taxon>
        <taxon>Streptococcaceae</taxon>
        <taxon>Streptococcus</taxon>
    </lineage>
</organism>
<dbReference type="InterPro" id="IPR036821">
    <property type="entry name" value="Peptide_deformylase_sf"/>
</dbReference>
<proteinExistence type="inferred from homology"/>
<keyword evidence="2" id="KW-0378">Hydrolase</keyword>
<dbReference type="CDD" id="cd00487">
    <property type="entry name" value="Pep_deformylase"/>
    <property type="match status" value="1"/>
</dbReference>
<dbReference type="EMBL" id="AEKM01000016">
    <property type="protein sequence ID" value="EFQ54494.1"/>
    <property type="molecule type" value="Genomic_DNA"/>
</dbReference>
<dbReference type="SUPFAM" id="SSF56420">
    <property type="entry name" value="Peptide deformylase"/>
    <property type="match status" value="1"/>
</dbReference>
<reference evidence="2 3" key="1">
    <citation type="submission" date="2010-10" db="EMBL/GenBank/DDBJ databases">
        <authorList>
            <person name="Durkin A.S."/>
            <person name="Madupu R."/>
            <person name="Torralba M."/>
            <person name="Gillis M."/>
            <person name="Methe B."/>
            <person name="Sutton G."/>
            <person name="Nelson K.E."/>
        </authorList>
    </citation>
    <scope>NUCLEOTIDE SEQUENCE [LARGE SCALE GENOMIC DNA]</scope>
    <source>
        <strain evidence="2 3">F0405</strain>
    </source>
</reference>
<dbReference type="EC" id="3.5.1.88" evidence="2"/>
<sequence length="185" mass="20587">MSGLYYADFISFYSPTQLCGGGTTKSNSNELPISVPLSSFVYLSRSEEGMKKNIVKDVLFLGQKSEEATPEDRTLALDLQDTLNAHLLECVGLAANMIGVKKRAIIIRMGSENLVLFNPVLLEKKKPYQTEEGCLSLVGSRPTTRYEEISVAYRDVNWKAKTIHLSGFPAQICQHEMDHLEGIII</sequence>
<gene>
    <name evidence="2" type="primary">def</name>
    <name evidence="2" type="ORF">HMPREF9626_0429</name>
</gene>
<dbReference type="PANTHER" id="PTHR10458">
    <property type="entry name" value="PEPTIDE DEFORMYLASE"/>
    <property type="match status" value="1"/>
</dbReference>